<dbReference type="SFLD" id="SFLDG01082">
    <property type="entry name" value="B12-binding_domain_containing"/>
    <property type="match status" value="1"/>
</dbReference>
<keyword evidence="2" id="KW-0949">S-adenosyl-L-methionine</keyword>
<evidence type="ECO:0000313" key="8">
    <source>
        <dbReference type="Proteomes" id="UP000433050"/>
    </source>
</evidence>
<gene>
    <name evidence="7" type="ORF">STARVERO_00490</name>
</gene>
<dbReference type="InterPro" id="IPR051198">
    <property type="entry name" value="BchE-like"/>
</dbReference>
<keyword evidence="8" id="KW-1185">Reference proteome</keyword>
<keyword evidence="4" id="KW-0408">Iron</keyword>
<dbReference type="RefSeq" id="WP_159597794.1">
    <property type="nucleotide sequence ID" value="NZ_CACSAS010000001.1"/>
</dbReference>
<dbReference type="Pfam" id="PF13282">
    <property type="entry name" value="DUF4070"/>
    <property type="match status" value="1"/>
</dbReference>
<accession>A0A5S9NFX5</accession>
<sequence>MPENTRILLVYPRFSGPSFWNFRETCTLAGARYPSPPLGLITVAAMLPASWEVRLVDRNVEDLGEQDIAWADLVLTGGMLPQQSDTLHIVEMAHAAGKPVAIGGPDATSSPELYASADFRVLGEAEGVIDAFIAAWNAGETSGDFIAPKFQADVTRTPVPRFDLLDFRNYLFIGVQFSRGCPFTCEFCDIIELYGRVPRTKTTGQLLAELDALYALGYRGHVDFVDDNLIGNKKAVKAFLPSLIAWQKARRYPFEFSTEASINLADDAALLDLLAEAGFFTVFVGIESPDEDVLRTALKKQNTRRDIVASIEKIYAAGIVVIAGFILGFDDEKPGAGERMTALIEDAPIPISMVGLLYALPNTQLTTRLTREGRLFAGHGVDIDDGLGSDQCVAGLNFVTRRRREEILRDFHGVISRIYAPDVFFERVARAGGKLRVRSIKGGFNLGRAMADAKHLIRFMATATVKHPRLAGRIAWLIARGLFTHPTSLPPMVKMAMLYAHLGPFSGFICDEISSQIGAIEEGSWSMPERVPVPEPELMPALAQG</sequence>
<dbReference type="Gene3D" id="3.40.50.280">
    <property type="entry name" value="Cobalamin-binding domain"/>
    <property type="match status" value="1"/>
</dbReference>
<evidence type="ECO:0000256" key="3">
    <source>
        <dbReference type="ARBA" id="ARBA00022723"/>
    </source>
</evidence>
<dbReference type="PANTHER" id="PTHR43409">
    <property type="entry name" value="ANAEROBIC MAGNESIUM-PROTOPORPHYRIN IX MONOMETHYL ESTER CYCLASE-RELATED"/>
    <property type="match status" value="1"/>
</dbReference>
<protein>
    <recommendedName>
        <fullName evidence="6">Radical SAM core domain-containing protein</fullName>
    </recommendedName>
</protein>
<dbReference type="InterPro" id="IPR034466">
    <property type="entry name" value="Methyltransferase_Class_B"/>
</dbReference>
<evidence type="ECO:0000256" key="1">
    <source>
        <dbReference type="ARBA" id="ARBA00001966"/>
    </source>
</evidence>
<dbReference type="Pfam" id="PF02310">
    <property type="entry name" value="B12-binding"/>
    <property type="match status" value="1"/>
</dbReference>
<dbReference type="PANTHER" id="PTHR43409:SF3">
    <property type="entry name" value="HYPOTHETICAL METHYLTRANSFERASE"/>
    <property type="match status" value="1"/>
</dbReference>
<evidence type="ECO:0000313" key="7">
    <source>
        <dbReference type="EMBL" id="CAA0087499.1"/>
    </source>
</evidence>
<dbReference type="GO" id="GO:0051539">
    <property type="term" value="F:4 iron, 4 sulfur cluster binding"/>
    <property type="evidence" value="ECO:0007669"/>
    <property type="project" value="UniProtKB-KW"/>
</dbReference>
<comment type="cofactor">
    <cofactor evidence="1">
        <name>[4Fe-4S] cluster</name>
        <dbReference type="ChEBI" id="CHEBI:49883"/>
    </cofactor>
</comment>
<dbReference type="Pfam" id="PF04055">
    <property type="entry name" value="Radical_SAM"/>
    <property type="match status" value="1"/>
</dbReference>
<organism evidence="7 8">
    <name type="scientific">Starkeya nomas</name>
    <dbReference type="NCBI Taxonomy" id="2666134"/>
    <lineage>
        <taxon>Bacteria</taxon>
        <taxon>Pseudomonadati</taxon>
        <taxon>Pseudomonadota</taxon>
        <taxon>Alphaproteobacteria</taxon>
        <taxon>Hyphomicrobiales</taxon>
        <taxon>Xanthobacteraceae</taxon>
        <taxon>Starkeya</taxon>
    </lineage>
</organism>
<keyword evidence="3" id="KW-0479">Metal-binding</keyword>
<evidence type="ECO:0000256" key="4">
    <source>
        <dbReference type="ARBA" id="ARBA00023004"/>
    </source>
</evidence>
<dbReference type="InterPro" id="IPR023404">
    <property type="entry name" value="rSAM_horseshoe"/>
</dbReference>
<dbReference type="SUPFAM" id="SSF102114">
    <property type="entry name" value="Radical SAM enzymes"/>
    <property type="match status" value="1"/>
</dbReference>
<evidence type="ECO:0000259" key="6">
    <source>
        <dbReference type="PROSITE" id="PS51918"/>
    </source>
</evidence>
<name>A0A5S9NFX5_9HYPH</name>
<dbReference type="EMBL" id="CACSAS010000001">
    <property type="protein sequence ID" value="CAA0087499.1"/>
    <property type="molecule type" value="Genomic_DNA"/>
</dbReference>
<dbReference type="GO" id="GO:0046872">
    <property type="term" value="F:metal ion binding"/>
    <property type="evidence" value="ECO:0007669"/>
    <property type="project" value="UniProtKB-KW"/>
</dbReference>
<dbReference type="InterPro" id="IPR025274">
    <property type="entry name" value="DUF4070"/>
</dbReference>
<dbReference type="GO" id="GO:0005829">
    <property type="term" value="C:cytosol"/>
    <property type="evidence" value="ECO:0007669"/>
    <property type="project" value="TreeGrafter"/>
</dbReference>
<dbReference type="InterPro" id="IPR058240">
    <property type="entry name" value="rSAM_sf"/>
</dbReference>
<dbReference type="PROSITE" id="PS51918">
    <property type="entry name" value="RADICAL_SAM"/>
    <property type="match status" value="1"/>
</dbReference>
<dbReference type="GO" id="GO:0003824">
    <property type="term" value="F:catalytic activity"/>
    <property type="evidence" value="ECO:0007669"/>
    <property type="project" value="InterPro"/>
</dbReference>
<dbReference type="InterPro" id="IPR006638">
    <property type="entry name" value="Elp3/MiaA/NifB-like_rSAM"/>
</dbReference>
<evidence type="ECO:0000256" key="5">
    <source>
        <dbReference type="ARBA" id="ARBA00023014"/>
    </source>
</evidence>
<evidence type="ECO:0000256" key="2">
    <source>
        <dbReference type="ARBA" id="ARBA00022691"/>
    </source>
</evidence>
<dbReference type="SFLD" id="SFLDG01123">
    <property type="entry name" value="methyltransferase_(Class_B)"/>
    <property type="match status" value="1"/>
</dbReference>
<dbReference type="Proteomes" id="UP000433050">
    <property type="component" value="Unassembled WGS sequence"/>
</dbReference>
<dbReference type="InterPro" id="IPR006158">
    <property type="entry name" value="Cobalamin-bd"/>
</dbReference>
<dbReference type="AlphaFoldDB" id="A0A5S9NFX5"/>
<dbReference type="Gene3D" id="3.80.30.20">
    <property type="entry name" value="tm_1862 like domain"/>
    <property type="match status" value="1"/>
</dbReference>
<dbReference type="SFLD" id="SFLDS00029">
    <property type="entry name" value="Radical_SAM"/>
    <property type="match status" value="1"/>
</dbReference>
<dbReference type="InterPro" id="IPR007197">
    <property type="entry name" value="rSAM"/>
</dbReference>
<dbReference type="SFLD" id="SFLDF00303">
    <property type="entry name" value="hopanoid_C2-methyltransferase"/>
    <property type="match status" value="1"/>
</dbReference>
<keyword evidence="5" id="KW-0411">Iron-sulfur</keyword>
<dbReference type="InterPro" id="IPR034530">
    <property type="entry name" value="HpnP-like"/>
</dbReference>
<reference evidence="7 8" key="1">
    <citation type="submission" date="2019-12" db="EMBL/GenBank/DDBJ databases">
        <authorList>
            <person name="Reyes-Prieto M."/>
        </authorList>
    </citation>
    <scope>NUCLEOTIDE SEQUENCE [LARGE SCALE GENOMIC DNA]</scope>
    <source>
        <strain evidence="7">HF14-78462</strain>
    </source>
</reference>
<dbReference type="SMART" id="SM00729">
    <property type="entry name" value="Elp3"/>
    <property type="match status" value="1"/>
</dbReference>
<proteinExistence type="predicted"/>
<feature type="domain" description="Radical SAM core" evidence="6">
    <location>
        <begin position="167"/>
        <end position="390"/>
    </location>
</feature>
<dbReference type="GO" id="GO:0031419">
    <property type="term" value="F:cobalamin binding"/>
    <property type="evidence" value="ECO:0007669"/>
    <property type="project" value="InterPro"/>
</dbReference>